<evidence type="ECO:0000259" key="7">
    <source>
        <dbReference type="Pfam" id="PF03537"/>
    </source>
</evidence>
<dbReference type="Gene3D" id="3.20.20.70">
    <property type="entry name" value="Aldolase class I"/>
    <property type="match status" value="1"/>
</dbReference>
<reference evidence="8" key="1">
    <citation type="submission" date="2020-01" db="EMBL/GenBank/DDBJ databases">
        <authorList>
            <consortium name="DOE Joint Genome Institute"/>
            <person name="Haridas S."/>
            <person name="Albert R."/>
            <person name="Binder M."/>
            <person name="Bloem J."/>
            <person name="Labutti K."/>
            <person name="Salamov A."/>
            <person name="Andreopoulos B."/>
            <person name="Baker S.E."/>
            <person name="Barry K."/>
            <person name="Bills G."/>
            <person name="Bluhm B.H."/>
            <person name="Cannon C."/>
            <person name="Castanera R."/>
            <person name="Culley D.E."/>
            <person name="Daum C."/>
            <person name="Ezra D."/>
            <person name="Gonzalez J.B."/>
            <person name="Henrissat B."/>
            <person name="Kuo A."/>
            <person name="Liang C."/>
            <person name="Lipzen A."/>
            <person name="Lutzoni F."/>
            <person name="Magnuson J."/>
            <person name="Mondo S."/>
            <person name="Nolan M."/>
            <person name="Ohm R."/>
            <person name="Pangilinan J."/>
            <person name="Park H.-J."/>
            <person name="Ramirez L."/>
            <person name="Alfaro M."/>
            <person name="Sun H."/>
            <person name="Tritt A."/>
            <person name="Yoshinaga Y."/>
            <person name="Zwiers L.-H."/>
            <person name="Turgeon B.G."/>
            <person name="Goodwin S.B."/>
            <person name="Spatafora J.W."/>
            <person name="Crous P.W."/>
            <person name="Grigoriev I.V."/>
        </authorList>
    </citation>
    <scope>NUCLEOTIDE SEQUENCE</scope>
    <source>
        <strain evidence="8">P77</strain>
    </source>
</reference>
<feature type="compositionally biased region" description="Pro residues" evidence="4">
    <location>
        <begin position="279"/>
        <end position="288"/>
    </location>
</feature>
<dbReference type="Pfam" id="PF00734">
    <property type="entry name" value="CBM_1"/>
    <property type="match status" value="1"/>
</dbReference>
<feature type="chain" id="PRO_5025587147" description="alpha-galactosidase" evidence="5">
    <location>
        <begin position="18"/>
        <end position="357"/>
    </location>
</feature>
<protein>
    <recommendedName>
        <fullName evidence="2">alpha-galactosidase</fullName>
        <ecNumber evidence="2">3.2.1.22</ecNumber>
    </recommendedName>
</protein>
<keyword evidence="3 5" id="KW-0732">Signal</keyword>
<dbReference type="Pfam" id="PF03537">
    <property type="entry name" value="Glyco_hydro_114"/>
    <property type="match status" value="1"/>
</dbReference>
<name>A0A6A5KIY9_9PLEO</name>
<keyword evidence="9" id="KW-1185">Reference proteome</keyword>
<dbReference type="GO" id="GO:0030248">
    <property type="term" value="F:cellulose binding"/>
    <property type="evidence" value="ECO:0007669"/>
    <property type="project" value="InterPro"/>
</dbReference>
<proteinExistence type="predicted"/>
<evidence type="ECO:0000256" key="4">
    <source>
        <dbReference type="SAM" id="MobiDB-lite"/>
    </source>
</evidence>
<dbReference type="SUPFAM" id="SSF51445">
    <property type="entry name" value="(Trans)glycosidases"/>
    <property type="match status" value="1"/>
</dbReference>
<evidence type="ECO:0000256" key="3">
    <source>
        <dbReference type="ARBA" id="ARBA00022729"/>
    </source>
</evidence>
<dbReference type="InterPro" id="IPR004352">
    <property type="entry name" value="GH114_TIM-barrel"/>
</dbReference>
<gene>
    <name evidence="8" type="ORF">BDW02DRAFT_289030</name>
</gene>
<dbReference type="InterPro" id="IPR035971">
    <property type="entry name" value="CBD_sf"/>
</dbReference>
<dbReference type="SUPFAM" id="SSF57180">
    <property type="entry name" value="Cellulose-binding domain"/>
    <property type="match status" value="1"/>
</dbReference>
<dbReference type="GO" id="GO:0004557">
    <property type="term" value="F:alpha-galactosidase activity"/>
    <property type="evidence" value="ECO:0007669"/>
    <property type="project" value="UniProtKB-EC"/>
</dbReference>
<comment type="catalytic activity">
    <reaction evidence="1">
        <text>Hydrolysis of terminal, non-reducing alpha-D-galactose residues in alpha-D-galactosides, including galactose oligosaccharides, galactomannans and galactolipids.</text>
        <dbReference type="EC" id="3.2.1.22"/>
    </reaction>
</comment>
<dbReference type="InterPro" id="IPR017853">
    <property type="entry name" value="GH"/>
</dbReference>
<dbReference type="EMBL" id="ML975287">
    <property type="protein sequence ID" value="KAF1835456.1"/>
    <property type="molecule type" value="Genomic_DNA"/>
</dbReference>
<evidence type="ECO:0000313" key="8">
    <source>
        <dbReference type="EMBL" id="KAF1835456.1"/>
    </source>
</evidence>
<dbReference type="PANTHER" id="PTHR35273">
    <property type="entry name" value="ALPHA-1,4 POLYGALACTOSAMINIDASE, PUTATIVE (AFU_ORTHOLOGUE AFUA_3G07890)-RELATED"/>
    <property type="match status" value="1"/>
</dbReference>
<sequence length="357" mass="39082">MLSWILWIGFVAISCLAQNATFTRGQKFQIILLGVPDMPKMPLPPTDAPVWDIDLFDNSATTVATLKAPGKIVICYFSAGTAEDWREDYKDFAAADLGKVLPEWPNERWVRITSQAVRNIMAKRIKMAADKGCDALDPDNTDGYQNNNGLNLKPTDSIAYMRFLQTEASKHSMKIGLKNSLDILPDVTPIIDFAVNEQCAQLGECQTYDNFIALNKPVFHIEYPKPLDAQAAKGLSCTAPGVTGLSTILKSLHLDGITYYCDGSFVDTPTVNGTVPGRPSAPPKPSNPPGTTVRPTSTKMTSTRTSTTTRKPTSTPGGGCTSKHWDQCGGRDWKGCTVCQVRFFRILLVGWFDSAPH</sequence>
<dbReference type="Proteomes" id="UP000800040">
    <property type="component" value="Unassembled WGS sequence"/>
</dbReference>
<dbReference type="InterPro" id="IPR013785">
    <property type="entry name" value="Aldolase_TIM"/>
</dbReference>
<feature type="domain" description="Glycoside-hydrolase family GH114 TIM-barrel" evidence="7">
    <location>
        <begin position="27"/>
        <end position="255"/>
    </location>
</feature>
<feature type="region of interest" description="Disordered" evidence="4">
    <location>
        <begin position="271"/>
        <end position="321"/>
    </location>
</feature>
<dbReference type="EC" id="3.2.1.22" evidence="2"/>
<feature type="domain" description="CBM1" evidence="6">
    <location>
        <begin position="324"/>
        <end position="340"/>
    </location>
</feature>
<dbReference type="OrthoDB" id="2108802at2759"/>
<evidence type="ECO:0000256" key="2">
    <source>
        <dbReference type="ARBA" id="ARBA00012755"/>
    </source>
</evidence>
<evidence type="ECO:0000313" key="9">
    <source>
        <dbReference type="Proteomes" id="UP000800040"/>
    </source>
</evidence>
<evidence type="ECO:0000256" key="5">
    <source>
        <dbReference type="SAM" id="SignalP"/>
    </source>
</evidence>
<dbReference type="GO" id="GO:0005576">
    <property type="term" value="C:extracellular region"/>
    <property type="evidence" value="ECO:0007669"/>
    <property type="project" value="InterPro"/>
</dbReference>
<dbReference type="PANTHER" id="PTHR35273:SF2">
    <property type="entry name" value="ALPHA-GALACTOSIDASE"/>
    <property type="match status" value="1"/>
</dbReference>
<feature type="compositionally biased region" description="Low complexity" evidence="4">
    <location>
        <begin position="294"/>
        <end position="315"/>
    </location>
</feature>
<accession>A0A6A5KIY9</accession>
<feature type="signal peptide" evidence="5">
    <location>
        <begin position="1"/>
        <end position="17"/>
    </location>
</feature>
<evidence type="ECO:0000259" key="6">
    <source>
        <dbReference type="Pfam" id="PF00734"/>
    </source>
</evidence>
<organism evidence="8 9">
    <name type="scientific">Decorospora gaudefroyi</name>
    <dbReference type="NCBI Taxonomy" id="184978"/>
    <lineage>
        <taxon>Eukaryota</taxon>
        <taxon>Fungi</taxon>
        <taxon>Dikarya</taxon>
        <taxon>Ascomycota</taxon>
        <taxon>Pezizomycotina</taxon>
        <taxon>Dothideomycetes</taxon>
        <taxon>Pleosporomycetidae</taxon>
        <taxon>Pleosporales</taxon>
        <taxon>Pleosporineae</taxon>
        <taxon>Pleosporaceae</taxon>
        <taxon>Decorospora</taxon>
    </lineage>
</organism>
<dbReference type="InterPro" id="IPR000254">
    <property type="entry name" value="CBD"/>
</dbReference>
<evidence type="ECO:0000256" key="1">
    <source>
        <dbReference type="ARBA" id="ARBA00001255"/>
    </source>
</evidence>
<dbReference type="GO" id="GO:0005975">
    <property type="term" value="P:carbohydrate metabolic process"/>
    <property type="evidence" value="ECO:0007669"/>
    <property type="project" value="InterPro"/>
</dbReference>
<dbReference type="AlphaFoldDB" id="A0A6A5KIY9"/>